<dbReference type="Gene3D" id="3.40.30.10">
    <property type="entry name" value="Glutaredoxin"/>
    <property type="match status" value="1"/>
</dbReference>
<dbReference type="PANTHER" id="PTHR42852:SF6">
    <property type="entry name" value="THIOL:DISULFIDE INTERCHANGE PROTEIN DSBE"/>
    <property type="match status" value="1"/>
</dbReference>
<protein>
    <submittedName>
        <fullName evidence="7">TlpA family protein disulfide reductase</fullName>
    </submittedName>
</protein>
<keyword evidence="5" id="KW-0732">Signal</keyword>
<dbReference type="InterPro" id="IPR050553">
    <property type="entry name" value="Thioredoxin_ResA/DsbE_sf"/>
</dbReference>
<dbReference type="EMBL" id="CP051682">
    <property type="protein sequence ID" value="QJD96136.1"/>
    <property type="molecule type" value="Genomic_DNA"/>
</dbReference>
<dbReference type="CDD" id="cd02966">
    <property type="entry name" value="TlpA_like_family"/>
    <property type="match status" value="1"/>
</dbReference>
<dbReference type="KEGG" id="mrob:HH214_09745"/>
<evidence type="ECO:0000259" key="6">
    <source>
        <dbReference type="PROSITE" id="PS51352"/>
    </source>
</evidence>
<sequence length="503" mass="57640">MKALLTTMVLLIATTLSSLAQFTLKGKILNAGKPDTLYLNIPLVYGYYNDNTMKVPVNSSGLFNTTIQLPEQKFATLEYKGHEHTLLLTPGKALNLVFNTDTMLNNFKGTAAPENQLMYRLHLNEIPFFGKQSREHNPYTKLSHTGLQDSVIKPWMAIRDQRLATVRTAAISNYDKRLIAQEVKADAITQLSSFARGIIEMNKRELINTMINDIYKNVSVKPDILPAGPQYYTFADSYIGYMEALAFTDMQKHNQVKNSKMPLKFYNISLDSANVLAKTKGKMFINWLAIRNNYDKRVAEAMLAQAIAVQCDEKDLTHARPLMQELEVWCPESRYKPMLTAKINHMEAALAANQNNQAIKIANGYDKLTSIYQIISQLKGKVVYLDIWGTWCPSCRDELRFIPQLKQHFAGKEVVFVYLDMDDDDQDNHWRNFIKINNMAGLHLRKSNKNIQSIWEELQPLKDKRGLYPTYFIFDKGGKLVTVDAKYPSAQTELYQQIEKYLE</sequence>
<organism evidence="7 8">
    <name type="scientific">Mucilaginibacter robiniae</name>
    <dbReference type="NCBI Taxonomy" id="2728022"/>
    <lineage>
        <taxon>Bacteria</taxon>
        <taxon>Pseudomonadati</taxon>
        <taxon>Bacteroidota</taxon>
        <taxon>Sphingobacteriia</taxon>
        <taxon>Sphingobacteriales</taxon>
        <taxon>Sphingobacteriaceae</taxon>
        <taxon>Mucilaginibacter</taxon>
    </lineage>
</organism>
<evidence type="ECO:0000256" key="4">
    <source>
        <dbReference type="ARBA" id="ARBA00023284"/>
    </source>
</evidence>
<reference evidence="7 8" key="1">
    <citation type="submission" date="2020-04" db="EMBL/GenBank/DDBJ databases">
        <title>Genome sequencing of novel species.</title>
        <authorList>
            <person name="Heo J."/>
            <person name="Kim S.-J."/>
            <person name="Kim J.-S."/>
            <person name="Hong S.-B."/>
            <person name="Kwon S.-W."/>
        </authorList>
    </citation>
    <scope>NUCLEOTIDE SEQUENCE [LARGE SCALE GENOMIC DNA]</scope>
    <source>
        <strain evidence="7 8">F39-2</strain>
    </source>
</reference>
<dbReference type="SUPFAM" id="SSF52833">
    <property type="entry name" value="Thioredoxin-like"/>
    <property type="match status" value="1"/>
</dbReference>
<comment type="subcellular location">
    <subcellularLocation>
        <location evidence="1">Cell envelope</location>
    </subcellularLocation>
</comment>
<evidence type="ECO:0000313" key="7">
    <source>
        <dbReference type="EMBL" id="QJD96136.1"/>
    </source>
</evidence>
<feature type="domain" description="Thioredoxin" evidence="6">
    <location>
        <begin position="345"/>
        <end position="503"/>
    </location>
</feature>
<evidence type="ECO:0000256" key="1">
    <source>
        <dbReference type="ARBA" id="ARBA00004196"/>
    </source>
</evidence>
<proteinExistence type="predicted"/>
<accession>A0A7L5E6Y4</accession>
<name>A0A7L5E6Y4_9SPHI</name>
<feature type="signal peptide" evidence="5">
    <location>
        <begin position="1"/>
        <end position="20"/>
    </location>
</feature>
<keyword evidence="2" id="KW-0201">Cytochrome c-type biogenesis</keyword>
<dbReference type="InterPro" id="IPR012336">
    <property type="entry name" value="Thioredoxin-like_fold"/>
</dbReference>
<keyword evidence="4" id="KW-0676">Redox-active center</keyword>
<feature type="chain" id="PRO_5029870562" evidence="5">
    <location>
        <begin position="21"/>
        <end position="503"/>
    </location>
</feature>
<dbReference type="AlphaFoldDB" id="A0A7L5E6Y4"/>
<evidence type="ECO:0000313" key="8">
    <source>
        <dbReference type="Proteomes" id="UP000503278"/>
    </source>
</evidence>
<dbReference type="Pfam" id="PF13905">
    <property type="entry name" value="Thioredoxin_8"/>
    <property type="match status" value="1"/>
</dbReference>
<dbReference type="InterPro" id="IPR036249">
    <property type="entry name" value="Thioredoxin-like_sf"/>
</dbReference>
<dbReference type="GO" id="GO:0030313">
    <property type="term" value="C:cell envelope"/>
    <property type="evidence" value="ECO:0007669"/>
    <property type="project" value="UniProtKB-SubCell"/>
</dbReference>
<evidence type="ECO:0000256" key="2">
    <source>
        <dbReference type="ARBA" id="ARBA00022748"/>
    </source>
</evidence>
<dbReference type="PANTHER" id="PTHR42852">
    <property type="entry name" value="THIOL:DISULFIDE INTERCHANGE PROTEIN DSBE"/>
    <property type="match status" value="1"/>
</dbReference>
<dbReference type="GO" id="GO:0017004">
    <property type="term" value="P:cytochrome complex assembly"/>
    <property type="evidence" value="ECO:0007669"/>
    <property type="project" value="UniProtKB-KW"/>
</dbReference>
<evidence type="ECO:0000256" key="5">
    <source>
        <dbReference type="SAM" id="SignalP"/>
    </source>
</evidence>
<keyword evidence="8" id="KW-1185">Reference proteome</keyword>
<dbReference type="RefSeq" id="WP_169607250.1">
    <property type="nucleotide sequence ID" value="NZ_CP051682.1"/>
</dbReference>
<evidence type="ECO:0000256" key="3">
    <source>
        <dbReference type="ARBA" id="ARBA00023157"/>
    </source>
</evidence>
<gene>
    <name evidence="7" type="ORF">HH214_09745</name>
</gene>
<dbReference type="InterPro" id="IPR013766">
    <property type="entry name" value="Thioredoxin_domain"/>
</dbReference>
<dbReference type="Proteomes" id="UP000503278">
    <property type="component" value="Chromosome"/>
</dbReference>
<dbReference type="PROSITE" id="PS51352">
    <property type="entry name" value="THIOREDOXIN_2"/>
    <property type="match status" value="1"/>
</dbReference>
<keyword evidence="3" id="KW-1015">Disulfide bond</keyword>